<feature type="region of interest" description="Disordered" evidence="1">
    <location>
        <begin position="156"/>
        <end position="176"/>
    </location>
</feature>
<evidence type="ECO:0000313" key="3">
    <source>
        <dbReference type="EMBL" id="KCW67263.1"/>
    </source>
</evidence>
<keyword evidence="2" id="KW-1133">Transmembrane helix</keyword>
<reference evidence="3" key="1">
    <citation type="submission" date="2013-07" db="EMBL/GenBank/DDBJ databases">
        <title>The genome of Eucalyptus grandis.</title>
        <authorList>
            <person name="Schmutz J."/>
            <person name="Hayes R."/>
            <person name="Myburg A."/>
            <person name="Tuskan G."/>
            <person name="Grattapaglia D."/>
            <person name="Rokhsar D.S."/>
        </authorList>
    </citation>
    <scope>NUCLEOTIDE SEQUENCE</scope>
    <source>
        <tissue evidence="3">Leaf extractions</tissue>
    </source>
</reference>
<evidence type="ECO:0000256" key="1">
    <source>
        <dbReference type="SAM" id="MobiDB-lite"/>
    </source>
</evidence>
<feature type="transmembrane region" description="Helical" evidence="2">
    <location>
        <begin position="30"/>
        <end position="51"/>
    </location>
</feature>
<protein>
    <submittedName>
        <fullName evidence="3">Uncharacterized protein</fullName>
    </submittedName>
</protein>
<evidence type="ECO:0000256" key="2">
    <source>
        <dbReference type="SAM" id="Phobius"/>
    </source>
</evidence>
<dbReference type="InParanoid" id="A0A059BMD0"/>
<name>A0A059BMD0_EUCGR</name>
<dbReference type="AlphaFoldDB" id="A0A059BMD0"/>
<accession>A0A059BMD0</accession>
<dbReference type="Gramene" id="KCW67263">
    <property type="protein sequence ID" value="KCW67263"/>
    <property type="gene ID" value="EUGRSUZ_F01057"/>
</dbReference>
<gene>
    <name evidence="3" type="ORF">EUGRSUZ_F01057</name>
</gene>
<keyword evidence="2" id="KW-0812">Transmembrane</keyword>
<organism evidence="3">
    <name type="scientific">Eucalyptus grandis</name>
    <name type="common">Flooded gum</name>
    <dbReference type="NCBI Taxonomy" id="71139"/>
    <lineage>
        <taxon>Eukaryota</taxon>
        <taxon>Viridiplantae</taxon>
        <taxon>Streptophyta</taxon>
        <taxon>Embryophyta</taxon>
        <taxon>Tracheophyta</taxon>
        <taxon>Spermatophyta</taxon>
        <taxon>Magnoliopsida</taxon>
        <taxon>eudicotyledons</taxon>
        <taxon>Gunneridae</taxon>
        <taxon>Pentapetalae</taxon>
        <taxon>rosids</taxon>
        <taxon>malvids</taxon>
        <taxon>Myrtales</taxon>
        <taxon>Myrtaceae</taxon>
        <taxon>Myrtoideae</taxon>
        <taxon>Eucalypteae</taxon>
        <taxon>Eucalyptus</taxon>
    </lineage>
</organism>
<proteinExistence type="predicted"/>
<sequence>MGHHRRHLVEWRYEIVSIFKARQNLRKRENLLKCYHGATLLGIIVVITRYIQLTRSQMPLENAKRVLVGLSKLCHDHSPECELVFSETTRLPESNSWATGFSRTLDEFEDQMTLFDWLRTTKFLSPLNVRTPFESVSGLFPLATQTTYLFVDFSGEKKPSSKLWPEETNVSPSLMD</sequence>
<keyword evidence="2" id="KW-0472">Membrane</keyword>
<dbReference type="EMBL" id="KK198758">
    <property type="protein sequence ID" value="KCW67263.1"/>
    <property type="molecule type" value="Genomic_DNA"/>
</dbReference>